<name>A0A124HVN6_9ACTN</name>
<reference evidence="2 3" key="1">
    <citation type="submission" date="2015-10" db="EMBL/GenBank/DDBJ databases">
        <title>Draft genome sequence of Streptomyces canus DSM 40017, type strain for the species Streptomyces canus.</title>
        <authorList>
            <person name="Ruckert C."/>
            <person name="Winkler A."/>
            <person name="Kalinowski J."/>
            <person name="Kampfer P."/>
            <person name="Glaeser S."/>
        </authorList>
    </citation>
    <scope>NUCLEOTIDE SEQUENCE [LARGE SCALE GENOMIC DNA]</scope>
    <source>
        <strain evidence="2 3">DSM 40017</strain>
    </source>
</reference>
<proteinExistence type="predicted"/>
<dbReference type="EMBL" id="LMWU01000054">
    <property type="protein sequence ID" value="KUN58995.1"/>
    <property type="molecule type" value="Genomic_DNA"/>
</dbReference>
<dbReference type="AlphaFoldDB" id="A0A124HVN6"/>
<evidence type="ECO:0000313" key="3">
    <source>
        <dbReference type="Proteomes" id="UP000053669"/>
    </source>
</evidence>
<evidence type="ECO:0000256" key="1">
    <source>
        <dbReference type="SAM" id="MobiDB-lite"/>
    </source>
</evidence>
<feature type="region of interest" description="Disordered" evidence="1">
    <location>
        <begin position="105"/>
        <end position="155"/>
    </location>
</feature>
<accession>A0A124HVN6</accession>
<organism evidence="2 3">
    <name type="scientific">Streptomyces canus</name>
    <dbReference type="NCBI Taxonomy" id="58343"/>
    <lineage>
        <taxon>Bacteria</taxon>
        <taxon>Bacillati</taxon>
        <taxon>Actinomycetota</taxon>
        <taxon>Actinomycetes</taxon>
        <taxon>Kitasatosporales</taxon>
        <taxon>Streptomycetaceae</taxon>
        <taxon>Streptomyces</taxon>
        <taxon>Streptomyces aurantiacus group</taxon>
    </lineage>
</organism>
<sequence>MDVGVGARELYESLTEGNRPNASWLGRDHGGYRDRLATAAEYKPWWTAPEGQGLLWESYALSRVCDLLLESEYEHPGPFTPLGMTPFRGGTFDPFLHEIVDVEQADDPRTRRRRPLTALLDVPTPPPPDRRSVPRLGSQLPVAHGLPARLPDAAR</sequence>
<dbReference type="Proteomes" id="UP000053669">
    <property type="component" value="Unassembled WGS sequence"/>
</dbReference>
<evidence type="ECO:0000313" key="2">
    <source>
        <dbReference type="EMBL" id="KUN58995.1"/>
    </source>
</evidence>
<dbReference type="RefSeq" id="WP_059210435.1">
    <property type="nucleotide sequence ID" value="NZ_KQ948673.1"/>
</dbReference>
<comment type="caution">
    <text evidence="2">The sequence shown here is derived from an EMBL/GenBank/DDBJ whole genome shotgun (WGS) entry which is preliminary data.</text>
</comment>
<dbReference type="STRING" id="58343.AQJ46_41060"/>
<gene>
    <name evidence="2" type="ORF">AQJ46_41060</name>
</gene>
<protein>
    <submittedName>
        <fullName evidence="2">Uncharacterized protein</fullName>
    </submittedName>
</protein>